<evidence type="ECO:0000313" key="9">
    <source>
        <dbReference type="EMBL" id="GAA2022057.1"/>
    </source>
</evidence>
<evidence type="ECO:0000256" key="2">
    <source>
        <dbReference type="ARBA" id="ARBA00022448"/>
    </source>
</evidence>
<dbReference type="CDD" id="cd17321">
    <property type="entry name" value="MFS_MMR_MDR_like"/>
    <property type="match status" value="1"/>
</dbReference>
<feature type="transmembrane region" description="Helical" evidence="7">
    <location>
        <begin position="279"/>
        <end position="302"/>
    </location>
</feature>
<dbReference type="InterPro" id="IPR020846">
    <property type="entry name" value="MFS_dom"/>
</dbReference>
<dbReference type="RefSeq" id="WP_344665158.1">
    <property type="nucleotide sequence ID" value="NZ_BAAAQN010000008.1"/>
</dbReference>
<feature type="domain" description="Major facilitator superfamily (MFS) profile" evidence="8">
    <location>
        <begin position="23"/>
        <end position="472"/>
    </location>
</feature>
<feature type="transmembrane region" description="Helical" evidence="7">
    <location>
        <begin position="58"/>
        <end position="77"/>
    </location>
</feature>
<comment type="caution">
    <text evidence="9">The sequence shown here is derived from an EMBL/GenBank/DDBJ whole genome shotgun (WGS) entry which is preliminary data.</text>
</comment>
<comment type="subcellular location">
    <subcellularLocation>
        <location evidence="1">Cell membrane</location>
        <topology evidence="1">Multi-pass membrane protein</topology>
    </subcellularLocation>
</comment>
<feature type="transmembrane region" description="Helical" evidence="7">
    <location>
        <begin position="21"/>
        <end position="46"/>
    </location>
</feature>
<dbReference type="Gene3D" id="1.20.1250.20">
    <property type="entry name" value="MFS general substrate transporter like domains"/>
    <property type="match status" value="1"/>
</dbReference>
<feature type="transmembrane region" description="Helical" evidence="7">
    <location>
        <begin position="407"/>
        <end position="430"/>
    </location>
</feature>
<feature type="transmembrane region" description="Helical" evidence="7">
    <location>
        <begin position="344"/>
        <end position="363"/>
    </location>
</feature>
<accession>A0ABN2TV60</accession>
<dbReference type="InterPro" id="IPR036259">
    <property type="entry name" value="MFS_trans_sf"/>
</dbReference>
<dbReference type="PANTHER" id="PTHR42718:SF46">
    <property type="entry name" value="BLR6921 PROTEIN"/>
    <property type="match status" value="1"/>
</dbReference>
<evidence type="ECO:0000256" key="5">
    <source>
        <dbReference type="ARBA" id="ARBA00022989"/>
    </source>
</evidence>
<dbReference type="Proteomes" id="UP001500751">
    <property type="component" value="Unassembled WGS sequence"/>
</dbReference>
<feature type="transmembrane region" description="Helical" evidence="7">
    <location>
        <begin position="148"/>
        <end position="166"/>
    </location>
</feature>
<feature type="transmembrane region" description="Helical" evidence="7">
    <location>
        <begin position="210"/>
        <end position="230"/>
    </location>
</feature>
<proteinExistence type="predicted"/>
<keyword evidence="4 7" id="KW-0812">Transmembrane</keyword>
<dbReference type="InterPro" id="IPR005829">
    <property type="entry name" value="Sugar_transporter_CS"/>
</dbReference>
<feature type="transmembrane region" description="Helical" evidence="7">
    <location>
        <begin position="178"/>
        <end position="198"/>
    </location>
</feature>
<feature type="transmembrane region" description="Helical" evidence="7">
    <location>
        <begin position="369"/>
        <end position="395"/>
    </location>
</feature>
<feature type="transmembrane region" description="Helical" evidence="7">
    <location>
        <begin position="450"/>
        <end position="471"/>
    </location>
</feature>
<name>A0ABN2TV60_9ACTN</name>
<organism evidence="9 10">
    <name type="scientific">Catenulispora yoronensis</name>
    <dbReference type="NCBI Taxonomy" id="450799"/>
    <lineage>
        <taxon>Bacteria</taxon>
        <taxon>Bacillati</taxon>
        <taxon>Actinomycetota</taxon>
        <taxon>Actinomycetes</taxon>
        <taxon>Catenulisporales</taxon>
        <taxon>Catenulisporaceae</taxon>
        <taxon>Catenulispora</taxon>
    </lineage>
</organism>
<dbReference type="InterPro" id="IPR011701">
    <property type="entry name" value="MFS"/>
</dbReference>
<dbReference type="Pfam" id="PF07690">
    <property type="entry name" value="MFS_1"/>
    <property type="match status" value="1"/>
</dbReference>
<dbReference type="PROSITE" id="PS00216">
    <property type="entry name" value="SUGAR_TRANSPORT_1"/>
    <property type="match status" value="1"/>
</dbReference>
<gene>
    <name evidence="9" type="ORF">GCM10009839_19130</name>
</gene>
<evidence type="ECO:0000256" key="7">
    <source>
        <dbReference type="SAM" id="Phobius"/>
    </source>
</evidence>
<evidence type="ECO:0000256" key="6">
    <source>
        <dbReference type="ARBA" id="ARBA00023136"/>
    </source>
</evidence>
<dbReference type="SUPFAM" id="SSF103473">
    <property type="entry name" value="MFS general substrate transporter"/>
    <property type="match status" value="1"/>
</dbReference>
<evidence type="ECO:0000313" key="10">
    <source>
        <dbReference type="Proteomes" id="UP001500751"/>
    </source>
</evidence>
<dbReference type="PANTHER" id="PTHR42718">
    <property type="entry name" value="MAJOR FACILITATOR SUPERFAMILY MULTIDRUG TRANSPORTER MFSC"/>
    <property type="match status" value="1"/>
</dbReference>
<keyword evidence="2" id="KW-0813">Transport</keyword>
<evidence type="ECO:0000256" key="4">
    <source>
        <dbReference type="ARBA" id="ARBA00022692"/>
    </source>
</evidence>
<feature type="transmembrane region" description="Helical" evidence="7">
    <location>
        <begin position="89"/>
        <end position="108"/>
    </location>
</feature>
<evidence type="ECO:0000256" key="3">
    <source>
        <dbReference type="ARBA" id="ARBA00022475"/>
    </source>
</evidence>
<dbReference type="EMBL" id="BAAAQN010000008">
    <property type="protein sequence ID" value="GAA2022057.1"/>
    <property type="molecule type" value="Genomic_DNA"/>
</dbReference>
<keyword evidence="5 7" id="KW-1133">Transmembrane helix</keyword>
<sequence>MNVDLTAGGSRGGTRLDPRAWTALILLCAANFMVILDSQAVILAAPTIAKSLKMTPSAAQWVISANLITFGGLLLLGGRAADLLGRRRLFLIGTALFLVVSLVSGLASNGEVLITARALHGVATAMMAPTALSILTTTFPEGRGRNKALAAWQGIAGLGATAALIIGGELVDHFGWRWIFLMNVPVAVAMLLAGPVLLTESRDLSVGRKYDVAGALTSTAALLLIVYAVTKAPDNGWTGSKTLGMFGGAAALFVLFAIIESRMESPLVPMRILRSGALVGGNLATVAIGMAVFGLSLCAAEYAQGGLSYTTLQYGVKGSPLPAMALISAFAGQRLIGRFGSRRVVAVCALLLIGGSLLLVQAVENGGSYGSIFAGLAVFGTGLGLGTTACSAAALSGIARRDAGLASGFNAAAFQIGGSFGIAAVTTVIVSHSVGASQQAAMTAGFKAGFVATAYFGAAALLLALIVIPGLRRSREAERAALAAQADQEVRDAGSVSVN</sequence>
<feature type="transmembrane region" description="Helical" evidence="7">
    <location>
        <begin position="314"/>
        <end position="332"/>
    </location>
</feature>
<keyword evidence="6 7" id="KW-0472">Membrane</keyword>
<feature type="transmembrane region" description="Helical" evidence="7">
    <location>
        <begin position="242"/>
        <end position="259"/>
    </location>
</feature>
<dbReference type="Gene3D" id="1.20.1720.10">
    <property type="entry name" value="Multidrug resistance protein D"/>
    <property type="match status" value="1"/>
</dbReference>
<protein>
    <submittedName>
        <fullName evidence="9">MFS transporter</fullName>
    </submittedName>
</protein>
<keyword evidence="10" id="KW-1185">Reference proteome</keyword>
<dbReference type="PROSITE" id="PS50850">
    <property type="entry name" value="MFS"/>
    <property type="match status" value="1"/>
</dbReference>
<evidence type="ECO:0000256" key="1">
    <source>
        <dbReference type="ARBA" id="ARBA00004651"/>
    </source>
</evidence>
<reference evidence="9 10" key="1">
    <citation type="journal article" date="2019" name="Int. J. Syst. Evol. Microbiol.">
        <title>The Global Catalogue of Microorganisms (GCM) 10K type strain sequencing project: providing services to taxonomists for standard genome sequencing and annotation.</title>
        <authorList>
            <consortium name="The Broad Institute Genomics Platform"/>
            <consortium name="The Broad Institute Genome Sequencing Center for Infectious Disease"/>
            <person name="Wu L."/>
            <person name="Ma J."/>
        </authorList>
    </citation>
    <scope>NUCLEOTIDE SEQUENCE [LARGE SCALE GENOMIC DNA]</scope>
    <source>
        <strain evidence="9 10">JCM 16014</strain>
    </source>
</reference>
<evidence type="ECO:0000259" key="8">
    <source>
        <dbReference type="PROSITE" id="PS50850"/>
    </source>
</evidence>
<feature type="transmembrane region" description="Helical" evidence="7">
    <location>
        <begin position="114"/>
        <end position="136"/>
    </location>
</feature>
<keyword evidence="3" id="KW-1003">Cell membrane</keyword>